<gene>
    <name evidence="1" type="ORF">JHL16_22575</name>
</gene>
<keyword evidence="2" id="KW-1185">Reference proteome</keyword>
<protein>
    <submittedName>
        <fullName evidence="1">Cupin domain-containing protein</fullName>
    </submittedName>
</protein>
<reference evidence="1" key="1">
    <citation type="submission" date="2021-01" db="EMBL/GenBank/DDBJ databases">
        <authorList>
            <person name="Sun Q."/>
        </authorList>
    </citation>
    <scope>NUCLEOTIDE SEQUENCE</scope>
    <source>
        <strain evidence="1">YIM B02566</strain>
    </source>
</reference>
<evidence type="ECO:0000313" key="1">
    <source>
        <dbReference type="EMBL" id="MBK1869163.1"/>
    </source>
</evidence>
<dbReference type="EMBL" id="JAENHL010000007">
    <property type="protein sequence ID" value="MBK1869163.1"/>
    <property type="molecule type" value="Genomic_DNA"/>
</dbReference>
<evidence type="ECO:0000313" key="2">
    <source>
        <dbReference type="Proteomes" id="UP000616151"/>
    </source>
</evidence>
<name>A0ACC5R988_9HYPH</name>
<proteinExistence type="predicted"/>
<organism evidence="1 2">
    <name type="scientific">Taklimakanibacter albus</name>
    <dbReference type="NCBI Taxonomy" id="2800327"/>
    <lineage>
        <taxon>Bacteria</taxon>
        <taxon>Pseudomonadati</taxon>
        <taxon>Pseudomonadota</taxon>
        <taxon>Alphaproteobacteria</taxon>
        <taxon>Hyphomicrobiales</taxon>
        <taxon>Aestuariivirgaceae</taxon>
        <taxon>Taklimakanibacter</taxon>
    </lineage>
</organism>
<accession>A0ACC5R988</accession>
<dbReference type="Proteomes" id="UP000616151">
    <property type="component" value="Unassembled WGS sequence"/>
</dbReference>
<sequence>MNQNKYKPQGPEGISFERATLIKAHETPRFLWGDEKARYVSDWIYGSSPKIHMMSFEMSVGARFGNSPDFKTYYNCAETYHCLKGEFTFHCPETGEVHVLRKGDTLYFPPNTWHWGYNFGSETSHILECLTPRTLEAVEAYAAKQPWLDKIKLGPRESLGNFPPVKTAAAGQRATLVRPGEYVYEIVGETRPMRVGLVCGNEKLTVGIIDLHAGQECEWISHKGDKVIYSLEGRSNIYLPDETPNWWELSPGDAAFIPGGVRHAFFNTSDGPSKVIFGVAPDY</sequence>
<comment type="caution">
    <text evidence="1">The sequence shown here is derived from an EMBL/GenBank/DDBJ whole genome shotgun (WGS) entry which is preliminary data.</text>
</comment>